<dbReference type="PANTHER" id="PTHR30266:SF2">
    <property type="entry name" value="LARGE-CONDUCTANCE MECHANOSENSITIVE CHANNEL"/>
    <property type="match status" value="1"/>
</dbReference>
<dbReference type="PRINTS" id="PR01264">
    <property type="entry name" value="MECHCHANNEL"/>
</dbReference>
<dbReference type="HAMAP" id="MF_00115">
    <property type="entry name" value="MscL"/>
    <property type="match status" value="1"/>
</dbReference>
<comment type="similarity">
    <text evidence="9">Belongs to the MscL family.</text>
</comment>
<dbReference type="PATRIC" id="fig|1618749.3.peg.328"/>
<name>A0A0G1T0X3_9BACT</name>
<sequence length="121" mass="13601">MQGLWDEFKQFIARGNVIDLAVGLAIGTAFQKIVSSLVNDVIFPSLAPVLKVAEFSDWTWHGVLIGNFIKNVADFLIIAVAIFFVVKVVNRFNKKENKSNTPPGKQEELLTEIRDILKEKK</sequence>
<keyword evidence="2 9" id="KW-0813">Transport</keyword>
<dbReference type="NCBIfam" id="TIGR00220">
    <property type="entry name" value="mscL"/>
    <property type="match status" value="1"/>
</dbReference>
<comment type="subunit">
    <text evidence="9">Homopentamer.</text>
</comment>
<dbReference type="Proteomes" id="UP000034879">
    <property type="component" value="Unassembled WGS sequence"/>
</dbReference>
<dbReference type="InterPro" id="IPR036019">
    <property type="entry name" value="MscL_channel"/>
</dbReference>
<keyword evidence="6 9" id="KW-0406">Ion transport</keyword>
<comment type="caution">
    <text evidence="10">The sequence shown here is derived from an EMBL/GenBank/DDBJ whole genome shotgun (WGS) entry which is preliminary data.</text>
</comment>
<dbReference type="GO" id="GO:0005886">
    <property type="term" value="C:plasma membrane"/>
    <property type="evidence" value="ECO:0007669"/>
    <property type="project" value="UniProtKB-SubCell"/>
</dbReference>
<comment type="function">
    <text evidence="9">Channel that opens in response to stretch forces in the membrane lipid bilayer. May participate in the regulation of osmotic pressure changes within the cell.</text>
</comment>
<dbReference type="EMBL" id="LCOJ01000013">
    <property type="protein sequence ID" value="KKU75414.1"/>
    <property type="molecule type" value="Genomic_DNA"/>
</dbReference>
<evidence type="ECO:0000256" key="3">
    <source>
        <dbReference type="ARBA" id="ARBA00022475"/>
    </source>
</evidence>
<dbReference type="InterPro" id="IPR037673">
    <property type="entry name" value="MSC/AndL"/>
</dbReference>
<dbReference type="AlphaFoldDB" id="A0A0G1T0X3"/>
<proteinExistence type="inferred from homology"/>
<keyword evidence="3 9" id="KW-1003">Cell membrane</keyword>
<evidence type="ECO:0000313" key="10">
    <source>
        <dbReference type="EMBL" id="KKU75414.1"/>
    </source>
</evidence>
<comment type="subcellular location">
    <subcellularLocation>
        <location evidence="9">Cell membrane</location>
        <topology evidence="9">Multi-pass membrane protein</topology>
    </subcellularLocation>
    <subcellularLocation>
        <location evidence="1">Membrane</location>
        <topology evidence="1">Multi-pass membrane protein</topology>
    </subcellularLocation>
</comment>
<evidence type="ECO:0000256" key="6">
    <source>
        <dbReference type="ARBA" id="ARBA00023065"/>
    </source>
</evidence>
<dbReference type="InterPro" id="IPR001185">
    <property type="entry name" value="MS_channel"/>
</dbReference>
<keyword evidence="8 9" id="KW-0407">Ion channel</keyword>
<dbReference type="Pfam" id="PF01741">
    <property type="entry name" value="MscL"/>
    <property type="match status" value="1"/>
</dbReference>
<keyword evidence="7 9" id="KW-0472">Membrane</keyword>
<protein>
    <recommendedName>
        <fullName evidence="9">Large-conductance mechanosensitive channel</fullName>
    </recommendedName>
</protein>
<dbReference type="Gene3D" id="1.10.1200.120">
    <property type="entry name" value="Large-conductance mechanosensitive channel, MscL, domain 1"/>
    <property type="match status" value="1"/>
</dbReference>
<dbReference type="PANTHER" id="PTHR30266">
    <property type="entry name" value="MECHANOSENSITIVE CHANNEL MSCL"/>
    <property type="match status" value="1"/>
</dbReference>
<evidence type="ECO:0000313" key="11">
    <source>
        <dbReference type="Proteomes" id="UP000034879"/>
    </source>
</evidence>
<keyword evidence="4 9" id="KW-0812">Transmembrane</keyword>
<evidence type="ECO:0000256" key="4">
    <source>
        <dbReference type="ARBA" id="ARBA00022692"/>
    </source>
</evidence>
<evidence type="ECO:0000256" key="5">
    <source>
        <dbReference type="ARBA" id="ARBA00022989"/>
    </source>
</evidence>
<accession>A0A0G1T0X3</accession>
<keyword evidence="5 9" id="KW-1133">Transmembrane helix</keyword>
<evidence type="ECO:0000256" key="1">
    <source>
        <dbReference type="ARBA" id="ARBA00004141"/>
    </source>
</evidence>
<evidence type="ECO:0000256" key="8">
    <source>
        <dbReference type="ARBA" id="ARBA00023303"/>
    </source>
</evidence>
<evidence type="ECO:0000256" key="2">
    <source>
        <dbReference type="ARBA" id="ARBA00022448"/>
    </source>
</evidence>
<dbReference type="GO" id="GO:0008381">
    <property type="term" value="F:mechanosensitive monoatomic ion channel activity"/>
    <property type="evidence" value="ECO:0007669"/>
    <property type="project" value="UniProtKB-UniRule"/>
</dbReference>
<evidence type="ECO:0000256" key="7">
    <source>
        <dbReference type="ARBA" id="ARBA00023136"/>
    </source>
</evidence>
<gene>
    <name evidence="9" type="primary">mscL</name>
    <name evidence="10" type="ORF">UY01_C0013G0004</name>
</gene>
<feature type="transmembrane region" description="Helical" evidence="9">
    <location>
        <begin position="68"/>
        <end position="89"/>
    </location>
</feature>
<dbReference type="SUPFAM" id="SSF81330">
    <property type="entry name" value="Gated mechanosensitive channel"/>
    <property type="match status" value="1"/>
</dbReference>
<evidence type="ECO:0000256" key="9">
    <source>
        <dbReference type="HAMAP-Rule" id="MF_00115"/>
    </source>
</evidence>
<organism evidence="10 11">
    <name type="scientific">Candidatus Nomurabacteria bacterium GW2011_GWB1_47_6</name>
    <dbReference type="NCBI Taxonomy" id="1618749"/>
    <lineage>
        <taxon>Bacteria</taxon>
        <taxon>Candidatus Nomuraibacteriota</taxon>
    </lineage>
</organism>
<reference evidence="10 11" key="1">
    <citation type="journal article" date="2015" name="Nature">
        <title>rRNA introns, odd ribosomes, and small enigmatic genomes across a large radiation of phyla.</title>
        <authorList>
            <person name="Brown C.T."/>
            <person name="Hug L.A."/>
            <person name="Thomas B.C."/>
            <person name="Sharon I."/>
            <person name="Castelle C.J."/>
            <person name="Singh A."/>
            <person name="Wilkins M.J."/>
            <person name="Williams K.H."/>
            <person name="Banfield J.F."/>
        </authorList>
    </citation>
    <scope>NUCLEOTIDE SEQUENCE [LARGE SCALE GENOMIC DNA]</scope>
</reference>
<comment type="caution">
    <text evidence="9">Lacks conserved residue(s) required for the propagation of feature annotation.</text>
</comment>